<dbReference type="GO" id="GO:0006487">
    <property type="term" value="P:protein N-linked glycosylation"/>
    <property type="evidence" value="ECO:0007669"/>
    <property type="project" value="TreeGrafter"/>
</dbReference>
<dbReference type="EMBL" id="CP067089">
    <property type="protein sequence ID" value="QQO08458.1"/>
    <property type="molecule type" value="Genomic_DNA"/>
</dbReference>
<sequence>MEFDNPLRRQVFSLPDLIREQYKDLEPKIRETLSTPEIYSIQRIVLTGCGDSYAAVYGMRYAFEELTGIRTEVVQTIELSRHYNKKYLGYAPNNPLVIAVSNSGKVARLGEAIDRVNKYGAFSLGITGDPESPVGTKSKRIVRMEIPKFESAPGTRTYLVSLLALLLIAIRIGEVKGKFTMDTAKAYRKDILAQADALEDTLPAMDTEALKTAKTWKDFPAFDFIGSGMDYATAWFGTAKVFEATGAFAASVNTEEWLHLNFFMRDNERIGTVVVISKDNPALSRAKEVIAYARELGRPLMVITDGDEADFNVPAVYCKVPKTELSFCGLLTQFTPLCLLMGYIQIMIGERSGRGCEGPWSFSKGAACVRSSEIIIL</sequence>
<gene>
    <name evidence="5" type="ORF">JFL75_16195</name>
</gene>
<dbReference type="PANTHER" id="PTHR10937:SF0">
    <property type="entry name" value="GLUTAMINE--FRUCTOSE-6-PHOSPHATE TRANSAMINASE (ISOMERIZING)"/>
    <property type="match status" value="1"/>
</dbReference>
<dbReference type="Gene3D" id="3.40.50.10490">
    <property type="entry name" value="Glucose-6-phosphate isomerase like protein, domain 1"/>
    <property type="match status" value="2"/>
</dbReference>
<dbReference type="GO" id="GO:0006002">
    <property type="term" value="P:fructose 6-phosphate metabolic process"/>
    <property type="evidence" value="ECO:0007669"/>
    <property type="project" value="TreeGrafter"/>
</dbReference>
<dbReference type="GO" id="GO:0006047">
    <property type="term" value="P:UDP-N-acetylglucosamine metabolic process"/>
    <property type="evidence" value="ECO:0007669"/>
    <property type="project" value="TreeGrafter"/>
</dbReference>
<evidence type="ECO:0000256" key="1">
    <source>
        <dbReference type="ARBA" id="ARBA00001031"/>
    </source>
</evidence>
<evidence type="ECO:0000259" key="4">
    <source>
        <dbReference type="PROSITE" id="PS51464"/>
    </source>
</evidence>
<keyword evidence="6" id="KW-1185">Reference proteome</keyword>
<protein>
    <recommendedName>
        <fullName evidence="3">Glutamine--fructose-6-phosphate aminotransferase [isomerizing]</fullName>
        <ecNumber evidence="2">2.6.1.16</ecNumber>
    </recommendedName>
</protein>
<name>A0A7T7XLL3_9SPIR</name>
<dbReference type="AlphaFoldDB" id="A0A7T7XLL3"/>
<evidence type="ECO:0000256" key="2">
    <source>
        <dbReference type="ARBA" id="ARBA00012916"/>
    </source>
</evidence>
<evidence type="ECO:0000313" key="6">
    <source>
        <dbReference type="Proteomes" id="UP000595917"/>
    </source>
</evidence>
<evidence type="ECO:0000313" key="5">
    <source>
        <dbReference type="EMBL" id="QQO08458.1"/>
    </source>
</evidence>
<dbReference type="KEGG" id="bhc:JFL75_16195"/>
<reference evidence="5" key="1">
    <citation type="submission" date="2021-01" db="EMBL/GenBank/DDBJ databases">
        <title>Description of Breznakiella homolactica.</title>
        <authorList>
            <person name="Song Y."/>
            <person name="Brune A."/>
        </authorList>
    </citation>
    <scope>NUCLEOTIDE SEQUENCE</scope>
    <source>
        <strain evidence="5">RmG30</strain>
    </source>
</reference>
<evidence type="ECO:0000256" key="3">
    <source>
        <dbReference type="ARBA" id="ARBA00016090"/>
    </source>
</evidence>
<dbReference type="Proteomes" id="UP000595917">
    <property type="component" value="Chromosome"/>
</dbReference>
<comment type="catalytic activity">
    <reaction evidence="1">
        <text>D-fructose 6-phosphate + L-glutamine = D-glucosamine 6-phosphate + L-glutamate</text>
        <dbReference type="Rhea" id="RHEA:13237"/>
        <dbReference type="ChEBI" id="CHEBI:29985"/>
        <dbReference type="ChEBI" id="CHEBI:58359"/>
        <dbReference type="ChEBI" id="CHEBI:58725"/>
        <dbReference type="ChEBI" id="CHEBI:61527"/>
        <dbReference type="EC" id="2.6.1.16"/>
    </reaction>
</comment>
<dbReference type="Pfam" id="PF01380">
    <property type="entry name" value="SIS"/>
    <property type="match status" value="1"/>
</dbReference>
<dbReference type="SUPFAM" id="SSF53697">
    <property type="entry name" value="SIS domain"/>
    <property type="match status" value="1"/>
</dbReference>
<dbReference type="RefSeq" id="WP_215625764.1">
    <property type="nucleotide sequence ID" value="NZ_CP067089.2"/>
</dbReference>
<dbReference type="PROSITE" id="PS51464">
    <property type="entry name" value="SIS"/>
    <property type="match status" value="1"/>
</dbReference>
<dbReference type="GO" id="GO:0004360">
    <property type="term" value="F:glutamine-fructose-6-phosphate transaminase (isomerizing) activity"/>
    <property type="evidence" value="ECO:0007669"/>
    <property type="project" value="UniProtKB-EC"/>
</dbReference>
<dbReference type="InterPro" id="IPR046348">
    <property type="entry name" value="SIS_dom_sf"/>
</dbReference>
<proteinExistence type="predicted"/>
<dbReference type="InterPro" id="IPR001347">
    <property type="entry name" value="SIS_dom"/>
</dbReference>
<dbReference type="PANTHER" id="PTHR10937">
    <property type="entry name" value="GLUCOSAMINE--FRUCTOSE-6-PHOSPHATE AMINOTRANSFERASE, ISOMERIZING"/>
    <property type="match status" value="1"/>
</dbReference>
<feature type="domain" description="SIS" evidence="4">
    <location>
        <begin position="34"/>
        <end position="178"/>
    </location>
</feature>
<accession>A0A7T7XLL3</accession>
<organism evidence="5 6">
    <name type="scientific">Breznakiella homolactica</name>
    <dbReference type="NCBI Taxonomy" id="2798577"/>
    <lineage>
        <taxon>Bacteria</taxon>
        <taxon>Pseudomonadati</taxon>
        <taxon>Spirochaetota</taxon>
        <taxon>Spirochaetia</taxon>
        <taxon>Spirochaetales</taxon>
        <taxon>Breznakiellaceae</taxon>
        <taxon>Breznakiella</taxon>
    </lineage>
</organism>
<dbReference type="EC" id="2.6.1.16" evidence="2"/>
<dbReference type="GO" id="GO:0097367">
    <property type="term" value="F:carbohydrate derivative binding"/>
    <property type="evidence" value="ECO:0007669"/>
    <property type="project" value="InterPro"/>
</dbReference>